<accession>A0A9W4UNC5</accession>
<feature type="compositionally biased region" description="Low complexity" evidence="1">
    <location>
        <begin position="222"/>
        <end position="232"/>
    </location>
</feature>
<comment type="caution">
    <text evidence="2">The sequence shown here is derived from an EMBL/GenBank/DDBJ whole genome shotgun (WGS) entry which is preliminary data.</text>
</comment>
<feature type="region of interest" description="Disordered" evidence="1">
    <location>
        <begin position="94"/>
        <end position="157"/>
    </location>
</feature>
<keyword evidence="3" id="KW-1185">Reference proteome</keyword>
<evidence type="ECO:0000256" key="1">
    <source>
        <dbReference type="SAM" id="MobiDB-lite"/>
    </source>
</evidence>
<dbReference type="AlphaFoldDB" id="A0A9W4UNC5"/>
<reference evidence="2" key="1">
    <citation type="submission" date="2023-01" db="EMBL/GenBank/DDBJ databases">
        <authorList>
            <person name="Van Ghelder C."/>
            <person name="Rancurel C."/>
        </authorList>
    </citation>
    <scope>NUCLEOTIDE SEQUENCE</scope>
    <source>
        <strain evidence="2">CNCM I-4278</strain>
    </source>
</reference>
<dbReference type="EMBL" id="CAOQHR010000009">
    <property type="protein sequence ID" value="CAI6339150.1"/>
    <property type="molecule type" value="Genomic_DNA"/>
</dbReference>
<feature type="compositionally biased region" description="Low complexity" evidence="1">
    <location>
        <begin position="251"/>
        <end position="276"/>
    </location>
</feature>
<name>A0A9W4UNC5_9PLEO</name>
<evidence type="ECO:0000313" key="2">
    <source>
        <dbReference type="EMBL" id="CAI6339150.1"/>
    </source>
</evidence>
<gene>
    <name evidence="2" type="ORF">PDIGIT_LOCUS12297</name>
</gene>
<feature type="compositionally biased region" description="Low complexity" evidence="1">
    <location>
        <begin position="37"/>
        <end position="59"/>
    </location>
</feature>
<sequence length="366" mass="38535">MMLVLSPPSSRSLPRDPPTTTANMTMAMNLNMATLPILSSSASSQRSSSKSPALPSASRPKLRLDTQPPRCFGKNSTSLRLDTLSAVSPTVRNTFSNAYEPPQHRPRLSLHTTCDSTVSQASSASTCTPSSASTPASSLDSASNDSATTPFPYKQPHNLTSILRNSQAPATRAPRNMAAVRPFFPAEKKVSFRTPLDEEITTIKYTLAHSDLESSSSTISSLSLSTTSSSSISEDDDQDATSEVSASIEITPAPQDAASSSSPSSASSASSTTATPNPRFLSLENSPRPRGAPAARAGDKRDSSESDSDDSCPETPVAGRRKRRRDWRWTLGPLPPSSSSHRNIASPGSSASEATASTSGSEHDSC</sequence>
<feature type="region of interest" description="Disordered" evidence="1">
    <location>
        <begin position="37"/>
        <end position="77"/>
    </location>
</feature>
<feature type="compositionally biased region" description="Low complexity" evidence="1">
    <location>
        <begin position="345"/>
        <end position="360"/>
    </location>
</feature>
<organism evidence="2 3">
    <name type="scientific">Periconia digitata</name>
    <dbReference type="NCBI Taxonomy" id="1303443"/>
    <lineage>
        <taxon>Eukaryota</taxon>
        <taxon>Fungi</taxon>
        <taxon>Dikarya</taxon>
        <taxon>Ascomycota</taxon>
        <taxon>Pezizomycotina</taxon>
        <taxon>Dothideomycetes</taxon>
        <taxon>Pleosporomycetidae</taxon>
        <taxon>Pleosporales</taxon>
        <taxon>Massarineae</taxon>
        <taxon>Periconiaceae</taxon>
        <taxon>Periconia</taxon>
    </lineage>
</organism>
<feature type="compositionally biased region" description="Low complexity" evidence="1">
    <location>
        <begin position="119"/>
        <end position="147"/>
    </location>
</feature>
<feature type="region of interest" description="Disordered" evidence="1">
    <location>
        <begin position="1"/>
        <end position="23"/>
    </location>
</feature>
<dbReference type="Proteomes" id="UP001152607">
    <property type="component" value="Unassembled WGS sequence"/>
</dbReference>
<dbReference type="OrthoDB" id="5206740at2759"/>
<feature type="region of interest" description="Disordered" evidence="1">
    <location>
        <begin position="222"/>
        <end position="366"/>
    </location>
</feature>
<evidence type="ECO:0000313" key="3">
    <source>
        <dbReference type="Proteomes" id="UP001152607"/>
    </source>
</evidence>
<protein>
    <submittedName>
        <fullName evidence="2">Uncharacterized protein</fullName>
    </submittedName>
</protein>
<proteinExistence type="predicted"/>